<dbReference type="Pfam" id="PF02953">
    <property type="entry name" value="zf-Tim10_DDP"/>
    <property type="match status" value="1"/>
</dbReference>
<comment type="subunit">
    <text evidence="13">Heterohexamer.</text>
</comment>
<name>A0AAN7ZTC3_9SACH</name>
<keyword evidence="11 13" id="KW-1015">Disulfide bond</keyword>
<comment type="caution">
    <text evidence="15">The sequence shown here is derived from an EMBL/GenBank/DDBJ whole genome shotgun (WGS) entry which is preliminary data.</text>
</comment>
<dbReference type="EMBL" id="JAWIZZ010000015">
    <property type="protein sequence ID" value="KAK5782084.1"/>
    <property type="molecule type" value="Genomic_DNA"/>
</dbReference>
<dbReference type="PANTHER" id="PTHR11038">
    <property type="entry name" value="MITOCHONDRIAL IMPORT INNER MEMBRANE TRANSLOCASE SUBUNIT TIM10"/>
    <property type="match status" value="1"/>
</dbReference>
<evidence type="ECO:0000313" key="16">
    <source>
        <dbReference type="Proteomes" id="UP001306508"/>
    </source>
</evidence>
<keyword evidence="6" id="KW-0862">Zinc</keyword>
<sequence>MSFLGFGNSQPQLTSEQKIAAAETELDLVTDMFNKLVDNCYKKCISTNYTDGSLNTNESTCLDRCVAKYFETNVKVGENMQKMGQTFNAAEIMFNGYYELWYA</sequence>
<dbReference type="GO" id="GO:0015031">
    <property type="term" value="P:protein transport"/>
    <property type="evidence" value="ECO:0007669"/>
    <property type="project" value="UniProtKB-KW"/>
</dbReference>
<evidence type="ECO:0000256" key="13">
    <source>
        <dbReference type="RuleBase" id="RU367043"/>
    </source>
</evidence>
<comment type="function">
    <text evidence="13">Mitochondrial intermembrane chaperone that participates in the import and insertion of some multi-pass transmembrane proteins into the mitochondrial inner membrane. Also required for the transfer of beta-barrel precursors from the TOM complex to the sorting and assembly machinery (SAM complex) of the outer membrane. Acts as a chaperone-like protein that protects the hydrophobic precursors from aggregation and guide them through the mitochondrial intermembrane space.</text>
</comment>
<dbReference type="GO" id="GO:0046872">
    <property type="term" value="F:metal ion binding"/>
    <property type="evidence" value="ECO:0007669"/>
    <property type="project" value="UniProtKB-KW"/>
</dbReference>
<evidence type="ECO:0000256" key="8">
    <source>
        <dbReference type="ARBA" id="ARBA00023010"/>
    </source>
</evidence>
<evidence type="ECO:0000256" key="5">
    <source>
        <dbReference type="ARBA" id="ARBA00022792"/>
    </source>
</evidence>
<evidence type="ECO:0000256" key="12">
    <source>
        <dbReference type="ARBA" id="ARBA00023186"/>
    </source>
</evidence>
<proteinExistence type="inferred from homology"/>
<evidence type="ECO:0000256" key="11">
    <source>
        <dbReference type="ARBA" id="ARBA00023157"/>
    </source>
</evidence>
<evidence type="ECO:0000256" key="1">
    <source>
        <dbReference type="ARBA" id="ARBA00004137"/>
    </source>
</evidence>
<keyword evidence="9 13" id="KW-0496">Mitochondrion</keyword>
<evidence type="ECO:0000256" key="4">
    <source>
        <dbReference type="ARBA" id="ARBA00022723"/>
    </source>
</evidence>
<evidence type="ECO:0000256" key="3">
    <source>
        <dbReference type="ARBA" id="ARBA00022448"/>
    </source>
</evidence>
<comment type="subcellular location">
    <subcellularLocation>
        <location evidence="1 13">Mitochondrion inner membrane</location>
        <topology evidence="1 13">Peripheral membrane protein</topology>
        <orientation evidence="1 13">Intermembrane side</orientation>
    </subcellularLocation>
</comment>
<keyword evidence="10" id="KW-0472">Membrane</keyword>
<keyword evidence="4" id="KW-0479">Metal-binding</keyword>
<evidence type="ECO:0000256" key="10">
    <source>
        <dbReference type="ARBA" id="ARBA00023136"/>
    </source>
</evidence>
<keyword evidence="12 13" id="KW-0143">Chaperone</keyword>
<keyword evidence="16" id="KW-1185">Reference proteome</keyword>
<dbReference type="InterPro" id="IPR004217">
    <property type="entry name" value="Tim10-like"/>
</dbReference>
<dbReference type="InterPro" id="IPR035427">
    <property type="entry name" value="Tim10-like_dom_sf"/>
</dbReference>
<dbReference type="SUPFAM" id="SSF144122">
    <property type="entry name" value="Tim10-like"/>
    <property type="match status" value="1"/>
</dbReference>
<feature type="domain" description="Tim10-like" evidence="14">
    <location>
        <begin position="19"/>
        <end position="82"/>
    </location>
</feature>
<gene>
    <name evidence="15" type="ORF">RI543_000406</name>
</gene>
<comment type="domain">
    <text evidence="13">The twin CX3C motif contains 4 conserved Cys residues that form 2 disulfide bonds in the mitochondrial intermembrane space.</text>
</comment>
<dbReference type="PANTHER" id="PTHR11038:SF16">
    <property type="entry name" value="MITOCHONDRIAL IMPORT INNER MEMBRANE TRANSLOCASE SUBUNIT TIM10"/>
    <property type="match status" value="1"/>
</dbReference>
<dbReference type="Gene3D" id="1.10.287.810">
    <property type="entry name" value="Mitochondrial import inner membrane translocase subunit tim13 like domains"/>
    <property type="match status" value="1"/>
</dbReference>
<dbReference type="GO" id="GO:0005743">
    <property type="term" value="C:mitochondrial inner membrane"/>
    <property type="evidence" value="ECO:0007669"/>
    <property type="project" value="UniProtKB-SubCell"/>
</dbReference>
<reference evidence="16" key="1">
    <citation type="submission" date="2023-07" db="EMBL/GenBank/DDBJ databases">
        <title>A draft genome of Kazachstania heterogenica Y-27499.</title>
        <authorList>
            <person name="Donic C."/>
            <person name="Kralova J.S."/>
            <person name="Fidel L."/>
            <person name="Ben-Dor S."/>
            <person name="Jung S."/>
        </authorList>
    </citation>
    <scope>NUCLEOTIDE SEQUENCE [LARGE SCALE GENOMIC DNA]</scope>
    <source>
        <strain evidence="16">Y27499</strain>
    </source>
</reference>
<dbReference type="Proteomes" id="UP001306508">
    <property type="component" value="Unassembled WGS sequence"/>
</dbReference>
<evidence type="ECO:0000259" key="14">
    <source>
        <dbReference type="Pfam" id="PF02953"/>
    </source>
</evidence>
<keyword evidence="5 13" id="KW-0999">Mitochondrion inner membrane</keyword>
<organism evidence="15 16">
    <name type="scientific">Arxiozyma heterogenica</name>
    <dbReference type="NCBI Taxonomy" id="278026"/>
    <lineage>
        <taxon>Eukaryota</taxon>
        <taxon>Fungi</taxon>
        <taxon>Dikarya</taxon>
        <taxon>Ascomycota</taxon>
        <taxon>Saccharomycotina</taxon>
        <taxon>Saccharomycetes</taxon>
        <taxon>Saccharomycetales</taxon>
        <taxon>Saccharomycetaceae</taxon>
        <taxon>Arxiozyma</taxon>
    </lineage>
</organism>
<accession>A0AAN7ZTC3</accession>
<evidence type="ECO:0000256" key="2">
    <source>
        <dbReference type="ARBA" id="ARBA00006720"/>
    </source>
</evidence>
<evidence type="ECO:0000256" key="9">
    <source>
        <dbReference type="ARBA" id="ARBA00023128"/>
    </source>
</evidence>
<evidence type="ECO:0000256" key="7">
    <source>
        <dbReference type="ARBA" id="ARBA00022927"/>
    </source>
</evidence>
<evidence type="ECO:0000256" key="6">
    <source>
        <dbReference type="ARBA" id="ARBA00022833"/>
    </source>
</evidence>
<keyword evidence="7 13" id="KW-0653">Protein transport</keyword>
<keyword evidence="8 13" id="KW-0811">Translocation</keyword>
<keyword evidence="3 13" id="KW-0813">Transport</keyword>
<dbReference type="GO" id="GO:0045039">
    <property type="term" value="P:protein insertion into mitochondrial inner membrane"/>
    <property type="evidence" value="ECO:0007669"/>
    <property type="project" value="TreeGrafter"/>
</dbReference>
<dbReference type="AlphaFoldDB" id="A0AAN7ZTC3"/>
<evidence type="ECO:0000313" key="15">
    <source>
        <dbReference type="EMBL" id="KAK5782084.1"/>
    </source>
</evidence>
<comment type="similarity">
    <text evidence="2 13">Belongs to the small Tim family.</text>
</comment>
<dbReference type="FunFam" id="1.10.287.810:FF:000002">
    <property type="entry name" value="Mitochondrial import inner membrane translocase subunit tim10"/>
    <property type="match status" value="1"/>
</dbReference>
<protein>
    <recommendedName>
        <fullName evidence="13">Mitochondrial import inner membrane translocase subunit</fullName>
    </recommendedName>
</protein>